<accession>A0A0E9PA76</accession>
<dbReference type="AlphaFoldDB" id="A0A0E9PA76"/>
<protein>
    <submittedName>
        <fullName evidence="1">Uncharacterized protein</fullName>
    </submittedName>
</protein>
<organism evidence="1">
    <name type="scientific">Anguilla anguilla</name>
    <name type="common">European freshwater eel</name>
    <name type="synonym">Muraena anguilla</name>
    <dbReference type="NCBI Taxonomy" id="7936"/>
    <lineage>
        <taxon>Eukaryota</taxon>
        <taxon>Metazoa</taxon>
        <taxon>Chordata</taxon>
        <taxon>Craniata</taxon>
        <taxon>Vertebrata</taxon>
        <taxon>Euteleostomi</taxon>
        <taxon>Actinopterygii</taxon>
        <taxon>Neopterygii</taxon>
        <taxon>Teleostei</taxon>
        <taxon>Anguilliformes</taxon>
        <taxon>Anguillidae</taxon>
        <taxon>Anguilla</taxon>
    </lineage>
</organism>
<name>A0A0E9PA76_ANGAN</name>
<sequence length="57" mass="6680">MKELYILAYNNSVYIGDFMWLNHYFRINQAYPLHGYVTSGSFLCQEAIEIMFAFGST</sequence>
<reference evidence="1" key="1">
    <citation type="submission" date="2014-11" db="EMBL/GenBank/DDBJ databases">
        <authorList>
            <person name="Amaro Gonzalez C."/>
        </authorList>
    </citation>
    <scope>NUCLEOTIDE SEQUENCE</scope>
</reference>
<evidence type="ECO:0000313" key="1">
    <source>
        <dbReference type="EMBL" id="JAH01404.1"/>
    </source>
</evidence>
<proteinExistence type="predicted"/>
<dbReference type="EMBL" id="GBXM01107173">
    <property type="protein sequence ID" value="JAH01404.1"/>
    <property type="molecule type" value="Transcribed_RNA"/>
</dbReference>
<reference evidence="1" key="2">
    <citation type="journal article" date="2015" name="Fish Shellfish Immunol.">
        <title>Early steps in the European eel (Anguilla anguilla)-Vibrio vulnificus interaction in the gills: Role of the RtxA13 toxin.</title>
        <authorList>
            <person name="Callol A."/>
            <person name="Pajuelo D."/>
            <person name="Ebbesson L."/>
            <person name="Teles M."/>
            <person name="MacKenzie S."/>
            <person name="Amaro C."/>
        </authorList>
    </citation>
    <scope>NUCLEOTIDE SEQUENCE</scope>
</reference>